<evidence type="ECO:0000256" key="2">
    <source>
        <dbReference type="ARBA" id="ARBA00004123"/>
    </source>
</evidence>
<dbReference type="Gene3D" id="3.40.50.10130">
    <property type="match status" value="1"/>
</dbReference>
<dbReference type="PANTHER" id="PTHR21077:SF5">
    <property type="entry name" value="CROSSOVER JUNCTION ENDONUCLEASE MMS4"/>
    <property type="match status" value="1"/>
</dbReference>
<dbReference type="Gene3D" id="1.10.150.670">
    <property type="entry name" value="Crossover junction endonuclease EME1, DNA-binding domain"/>
    <property type="match status" value="1"/>
</dbReference>
<evidence type="ECO:0000256" key="1">
    <source>
        <dbReference type="ARBA" id="ARBA00001946"/>
    </source>
</evidence>
<keyword evidence="4" id="KW-0540">Nuclease</keyword>
<evidence type="ECO:0000313" key="17">
    <source>
        <dbReference type="Proteomes" id="UP000696485"/>
    </source>
</evidence>
<organism evidence="16 17">
    <name type="scientific">Podila minutissima</name>
    <dbReference type="NCBI Taxonomy" id="64525"/>
    <lineage>
        <taxon>Eukaryota</taxon>
        <taxon>Fungi</taxon>
        <taxon>Fungi incertae sedis</taxon>
        <taxon>Mucoromycota</taxon>
        <taxon>Mortierellomycotina</taxon>
        <taxon>Mortierellomycetes</taxon>
        <taxon>Mortierellales</taxon>
        <taxon>Mortierellaceae</taxon>
        <taxon>Podila</taxon>
    </lineage>
</organism>
<protein>
    <recommendedName>
        <fullName evidence="15">ERCC4 domain-containing protein</fullName>
    </recommendedName>
</protein>
<keyword evidence="8" id="KW-0378">Hydrolase</keyword>
<feature type="region of interest" description="Disordered" evidence="14">
    <location>
        <begin position="258"/>
        <end position="300"/>
    </location>
</feature>
<dbReference type="EMBL" id="JAAAUY010000262">
    <property type="protein sequence ID" value="KAF9332405.1"/>
    <property type="molecule type" value="Genomic_DNA"/>
</dbReference>
<dbReference type="InterPro" id="IPR006166">
    <property type="entry name" value="ERCC4_domain"/>
</dbReference>
<feature type="domain" description="ERCC4" evidence="15">
    <location>
        <begin position="557"/>
        <end position="824"/>
    </location>
</feature>
<keyword evidence="17" id="KW-1185">Reference proteome</keyword>
<gene>
    <name evidence="16" type="ORF">BG006_004721</name>
</gene>
<keyword evidence="10" id="KW-0233">DNA recombination</keyword>
<feature type="region of interest" description="Disordered" evidence="14">
    <location>
        <begin position="411"/>
        <end position="468"/>
    </location>
</feature>
<dbReference type="PANTHER" id="PTHR21077">
    <property type="entry name" value="EME1 PROTEIN"/>
    <property type="match status" value="1"/>
</dbReference>
<keyword evidence="7" id="KW-0227">DNA damage</keyword>
<dbReference type="Proteomes" id="UP000696485">
    <property type="component" value="Unassembled WGS sequence"/>
</dbReference>
<keyword evidence="13" id="KW-0469">Meiosis</keyword>
<dbReference type="SMART" id="SM00891">
    <property type="entry name" value="ERCC4"/>
    <property type="match status" value="1"/>
</dbReference>
<feature type="region of interest" description="Disordered" evidence="14">
    <location>
        <begin position="312"/>
        <end position="384"/>
    </location>
</feature>
<dbReference type="GO" id="GO:0046872">
    <property type="term" value="F:metal ion binding"/>
    <property type="evidence" value="ECO:0007669"/>
    <property type="project" value="UniProtKB-KW"/>
</dbReference>
<dbReference type="AlphaFoldDB" id="A0A9P5SQD0"/>
<evidence type="ECO:0000256" key="4">
    <source>
        <dbReference type="ARBA" id="ARBA00022722"/>
    </source>
</evidence>
<feature type="compositionally biased region" description="Basic residues" evidence="14">
    <location>
        <begin position="361"/>
        <end position="381"/>
    </location>
</feature>
<evidence type="ECO:0000256" key="13">
    <source>
        <dbReference type="ARBA" id="ARBA00023254"/>
    </source>
</evidence>
<dbReference type="Gene3D" id="1.10.8.10">
    <property type="entry name" value="DNA helicase RuvA subunit, C-terminal domain"/>
    <property type="match status" value="1"/>
</dbReference>
<dbReference type="GO" id="GO:0031573">
    <property type="term" value="P:mitotic intra-S DNA damage checkpoint signaling"/>
    <property type="evidence" value="ECO:0007669"/>
    <property type="project" value="TreeGrafter"/>
</dbReference>
<feature type="compositionally biased region" description="Low complexity" evidence="14">
    <location>
        <begin position="118"/>
        <end position="130"/>
    </location>
</feature>
<keyword evidence="11" id="KW-0234">DNA repair</keyword>
<dbReference type="GO" id="GO:0031297">
    <property type="term" value="P:replication fork processing"/>
    <property type="evidence" value="ECO:0007669"/>
    <property type="project" value="TreeGrafter"/>
</dbReference>
<feature type="compositionally biased region" description="Basic residues" evidence="14">
    <location>
        <begin position="412"/>
        <end position="422"/>
    </location>
</feature>
<comment type="cofactor">
    <cofactor evidence="1">
        <name>Mg(2+)</name>
        <dbReference type="ChEBI" id="CHEBI:18420"/>
    </cofactor>
</comment>
<keyword evidence="6" id="KW-0255">Endonuclease</keyword>
<evidence type="ECO:0000256" key="7">
    <source>
        <dbReference type="ARBA" id="ARBA00022763"/>
    </source>
</evidence>
<dbReference type="InterPro" id="IPR042530">
    <property type="entry name" value="EME1/EME2_C"/>
</dbReference>
<dbReference type="GO" id="GO:0048476">
    <property type="term" value="C:Holliday junction resolvase complex"/>
    <property type="evidence" value="ECO:0007669"/>
    <property type="project" value="InterPro"/>
</dbReference>
<dbReference type="GO" id="GO:0008821">
    <property type="term" value="F:crossover junction DNA endonuclease activity"/>
    <property type="evidence" value="ECO:0007669"/>
    <property type="project" value="TreeGrafter"/>
</dbReference>
<dbReference type="InterPro" id="IPR033310">
    <property type="entry name" value="Mms4/EME1/EME2"/>
</dbReference>
<accession>A0A9P5SQD0</accession>
<evidence type="ECO:0000259" key="15">
    <source>
        <dbReference type="SMART" id="SM00891"/>
    </source>
</evidence>
<comment type="subcellular location">
    <subcellularLocation>
        <location evidence="2">Nucleus</location>
    </subcellularLocation>
</comment>
<evidence type="ECO:0000256" key="5">
    <source>
        <dbReference type="ARBA" id="ARBA00022723"/>
    </source>
</evidence>
<feature type="region of interest" description="Disordered" evidence="14">
    <location>
        <begin position="100"/>
        <end position="151"/>
    </location>
</feature>
<evidence type="ECO:0000256" key="14">
    <source>
        <dbReference type="SAM" id="MobiDB-lite"/>
    </source>
</evidence>
<keyword evidence="12" id="KW-0539">Nucleus</keyword>
<proteinExistence type="inferred from homology"/>
<feature type="compositionally biased region" description="Basic and acidic residues" evidence="14">
    <location>
        <begin position="443"/>
        <end position="468"/>
    </location>
</feature>
<dbReference type="GO" id="GO:0000712">
    <property type="term" value="P:resolution of meiotic recombination intermediates"/>
    <property type="evidence" value="ECO:0007669"/>
    <property type="project" value="TreeGrafter"/>
</dbReference>
<evidence type="ECO:0000256" key="11">
    <source>
        <dbReference type="ARBA" id="ARBA00023204"/>
    </source>
</evidence>
<reference evidence="16" key="1">
    <citation type="journal article" date="2020" name="Fungal Divers.">
        <title>Resolving the Mortierellaceae phylogeny through synthesis of multi-gene phylogenetics and phylogenomics.</title>
        <authorList>
            <person name="Vandepol N."/>
            <person name="Liber J."/>
            <person name="Desiro A."/>
            <person name="Na H."/>
            <person name="Kennedy M."/>
            <person name="Barry K."/>
            <person name="Grigoriev I.V."/>
            <person name="Miller A.N."/>
            <person name="O'Donnell K."/>
            <person name="Stajich J.E."/>
            <person name="Bonito G."/>
        </authorList>
    </citation>
    <scope>NUCLEOTIDE SEQUENCE</scope>
    <source>
        <strain evidence="16">NVP1</strain>
    </source>
</reference>
<dbReference type="Pfam" id="PF21292">
    <property type="entry name" value="EME1-MUS81_C"/>
    <property type="match status" value="1"/>
</dbReference>
<evidence type="ECO:0000256" key="3">
    <source>
        <dbReference type="ARBA" id="ARBA00005313"/>
    </source>
</evidence>
<dbReference type="GO" id="GO:0005634">
    <property type="term" value="C:nucleus"/>
    <property type="evidence" value="ECO:0007669"/>
    <property type="project" value="UniProtKB-SubCell"/>
</dbReference>
<keyword evidence="5" id="KW-0479">Metal-binding</keyword>
<sequence length="909" mass="103792">MSRSKLSPTELLDMAREVLNVCSHHALKDIVEDLEITNSSELTINRILDGQFLKKVERSPPLPSVIKEPKESKDIIMLLSSSDDESVKDEFLTAVRTGNGTRTKIHSGRNVLPFPKDPLASLSPPNSPRSSHNHAKQKRENDTKSQFDSWENDDYEHLANTRSTKINRSSSFSRKQTSPEHSETAIIELFPLSRQPITSLTRPFTRNTPMDDEAFSEWDYTLLRSPDRMHKNILFSSSAVSPPTYKAKSRSPDLALSDLEAGVPLSPPRIETFTHRSKRGSPNASDLLPHTPTPLNTMSSGSSMMAEIVLDDDDDDEDTQDRNRRSWRPSLERSLSPPSAFNSDTDSETERLMEDVFSGNRKSRAKKTARLSSKVPKKVKTKSVSLEELDDWDDDSFGNVESMSIEEEIAHRAAKRRNRGSRKTSDSGSDEPRRGTQRRKRQKTDAERQEDNNRKAEEKAQKDAEKVKKDALKAAKALEAKRLRDLKDEEKEAEIKARRDLKIANRLTTKSDSVKEMVVCIEYSLQQSKVGKALQHYWTMLECESVAIRNLESDIAIPLNALGSLEGVAMETCPLRNIIFWRRRVDRRYNQEQDMFVMMDKLEIDLEPFTLIYLTGKEFALHIELGQLRTNLETVKKDMVARRNNDNLRKYGPSHDSIPEDNKQRVIYLIEGMETFIRGLKTNTNKSFRQAVLAQMQPDQLSGTGSNKKNSLDNLEDPAVDRERIEQEFLWLQLEEDCLIIHTHDDEDSAQAVVSLTEQIGLAPYKNHQSKSELNICVEGVKSGNDFEDIWIKCLQQIHMVTLPVAKAIATEFPTIRSLYEGYRQCSNVAEAQSLLKDIQVMGRANVIGKSISKRVYDNEDDLGRYEKSEAHVDLLENYLRPHLEDILIFDYEVEQFHTQARNHSSPYF</sequence>
<evidence type="ECO:0000256" key="12">
    <source>
        <dbReference type="ARBA" id="ARBA00023242"/>
    </source>
</evidence>
<dbReference type="GO" id="GO:0003677">
    <property type="term" value="F:DNA binding"/>
    <property type="evidence" value="ECO:0007669"/>
    <property type="project" value="InterPro"/>
</dbReference>
<feature type="compositionally biased region" description="Low complexity" evidence="14">
    <location>
        <begin position="328"/>
        <end position="339"/>
    </location>
</feature>
<name>A0A9P5SQD0_9FUNG</name>
<evidence type="ECO:0000256" key="9">
    <source>
        <dbReference type="ARBA" id="ARBA00022842"/>
    </source>
</evidence>
<keyword evidence="9" id="KW-0460">Magnesium</keyword>
<dbReference type="Pfam" id="PF02732">
    <property type="entry name" value="ERCC4"/>
    <property type="match status" value="1"/>
</dbReference>
<dbReference type="GO" id="GO:0006302">
    <property type="term" value="P:double-strand break repair"/>
    <property type="evidence" value="ECO:0007669"/>
    <property type="project" value="TreeGrafter"/>
</dbReference>
<evidence type="ECO:0000256" key="10">
    <source>
        <dbReference type="ARBA" id="ARBA00023172"/>
    </source>
</evidence>
<comment type="caution">
    <text evidence="16">The sequence shown here is derived from an EMBL/GenBank/DDBJ whole genome shotgun (WGS) entry which is preliminary data.</text>
</comment>
<comment type="similarity">
    <text evidence="3">Belongs to the EME1/MMS4 family.</text>
</comment>
<evidence type="ECO:0000256" key="6">
    <source>
        <dbReference type="ARBA" id="ARBA00022759"/>
    </source>
</evidence>
<evidence type="ECO:0000313" key="16">
    <source>
        <dbReference type="EMBL" id="KAF9332405.1"/>
    </source>
</evidence>
<evidence type="ECO:0000256" key="8">
    <source>
        <dbReference type="ARBA" id="ARBA00022801"/>
    </source>
</evidence>